<dbReference type="EMBL" id="CABEEZ010000077">
    <property type="protein sequence ID" value="VTR34928.1"/>
    <property type="molecule type" value="Genomic_DNA"/>
</dbReference>
<name>A0A0F7HCG0_SERFO</name>
<feature type="chain" id="PRO_5044542315" evidence="2">
    <location>
        <begin position="22"/>
        <end position="93"/>
    </location>
</feature>
<dbReference type="InterPro" id="IPR036275">
    <property type="entry name" value="YdgH-like_sf"/>
</dbReference>
<dbReference type="EMBL" id="LR134492">
    <property type="protein sequence ID" value="VEI64853.1"/>
    <property type="molecule type" value="Genomic_DNA"/>
</dbReference>
<dbReference type="Gene3D" id="3.30.1660.10">
    <property type="entry name" value="Flavin-binding protein dodecin"/>
    <property type="match status" value="1"/>
</dbReference>
<proteinExistence type="predicted"/>
<dbReference type="InterPro" id="IPR025543">
    <property type="entry name" value="Dodecin-like"/>
</dbReference>
<dbReference type="AlphaFoldDB" id="A0A0F7HCG0"/>
<protein>
    <submittedName>
        <fullName evidence="4">Putative biofilm stress and motility protein A</fullName>
    </submittedName>
</protein>
<gene>
    <name evidence="5" type="ORF">NCTC12965_03712</name>
    <name evidence="4" type="ORF">NCTC13193_01283</name>
</gene>
<dbReference type="PANTHER" id="PTHR34156">
    <property type="entry name" value="OUTER MEMBRANE PROTEIN-RELATED-RELATED"/>
    <property type="match status" value="1"/>
</dbReference>
<evidence type="ECO:0000259" key="3">
    <source>
        <dbReference type="Pfam" id="PF07338"/>
    </source>
</evidence>
<evidence type="ECO:0000313" key="6">
    <source>
        <dbReference type="Proteomes" id="UP000270487"/>
    </source>
</evidence>
<evidence type="ECO:0000256" key="2">
    <source>
        <dbReference type="SAM" id="SignalP"/>
    </source>
</evidence>
<dbReference type="RefSeq" id="WP_024483894.1">
    <property type="nucleotide sequence ID" value="NZ_CAMFLQ010000016.1"/>
</dbReference>
<dbReference type="STRING" id="47917.AV650_09530"/>
<reference evidence="4 6" key="1">
    <citation type="submission" date="2018-12" db="EMBL/GenBank/DDBJ databases">
        <authorList>
            <consortium name="Pathogen Informatics"/>
        </authorList>
    </citation>
    <scope>NUCLEOTIDE SEQUENCE [LARGE SCALE GENOMIC DNA]</scope>
    <source>
        <strain evidence="5">NCTC12965</strain>
        <strain evidence="4 6">NCTC13193</strain>
    </source>
</reference>
<organism evidence="4 6">
    <name type="scientific">Serratia fonticola</name>
    <dbReference type="NCBI Taxonomy" id="47917"/>
    <lineage>
        <taxon>Bacteria</taxon>
        <taxon>Pseudomonadati</taxon>
        <taxon>Pseudomonadota</taxon>
        <taxon>Gammaproteobacteria</taxon>
        <taxon>Enterobacterales</taxon>
        <taxon>Yersiniaceae</taxon>
        <taxon>Serratia</taxon>
    </lineage>
</organism>
<accession>A0A0F7HCG0</accession>
<dbReference type="InterPro" id="IPR010854">
    <property type="entry name" value="YdgH/BhsA/McbA-like_dom"/>
</dbReference>
<dbReference type="Pfam" id="PF07338">
    <property type="entry name" value="YdgH_BhsA-like"/>
    <property type="match status" value="1"/>
</dbReference>
<evidence type="ECO:0000313" key="4">
    <source>
        <dbReference type="EMBL" id="VEI64853.1"/>
    </source>
</evidence>
<keyword evidence="1 2" id="KW-0732">Signal</keyword>
<evidence type="ECO:0000256" key="1">
    <source>
        <dbReference type="ARBA" id="ARBA00022729"/>
    </source>
</evidence>
<dbReference type="SUPFAM" id="SSF159871">
    <property type="entry name" value="YdgH-like"/>
    <property type="match status" value="1"/>
</dbReference>
<sequence>MKLLPCIAAALIATASFSTLAATMGAKQVDNTQASSMQSIGVVSVSGISGSPDDAIHALKQKATEDGATHYRIIGLDNPGDSSAWRGTAEVYR</sequence>
<evidence type="ECO:0000313" key="5">
    <source>
        <dbReference type="EMBL" id="VTR34928.1"/>
    </source>
</evidence>
<feature type="signal peptide" evidence="2">
    <location>
        <begin position="1"/>
        <end position="21"/>
    </location>
</feature>
<dbReference type="Proteomes" id="UP000270487">
    <property type="component" value="Chromosome"/>
</dbReference>
<feature type="domain" description="YdgH/BhsA/McbA-like" evidence="3">
    <location>
        <begin position="37"/>
        <end position="93"/>
    </location>
</feature>
<dbReference type="KEGG" id="sfw:WN53_13980"/>
<dbReference type="InterPro" id="IPR051096">
    <property type="entry name" value="BhsA/McbA_stress_biofilm_assoc"/>
</dbReference>
<dbReference type="GeneID" id="30321279"/>